<evidence type="ECO:0000256" key="1">
    <source>
        <dbReference type="SAM" id="SignalP"/>
    </source>
</evidence>
<dbReference type="SUPFAM" id="SSF53850">
    <property type="entry name" value="Periplasmic binding protein-like II"/>
    <property type="match status" value="1"/>
</dbReference>
<dbReference type="CDD" id="cd13520">
    <property type="entry name" value="PBP2_TAXI_TRAP"/>
    <property type="match status" value="1"/>
</dbReference>
<dbReference type="Gene3D" id="3.40.190.10">
    <property type="entry name" value="Periplasmic binding protein-like II"/>
    <property type="match status" value="2"/>
</dbReference>
<sequence>MKNSFSILATVVGVSLSLAVPAAAVDLKLMTGPQGGVWVPLGGQLKDMWEKAVPGLNVQSLPGAGIANVRGVDEGKADVGFGNSISTVDGLKGTAPFPKPTTNVCNVATLYPQYYQLVVSADSGVKSVKDLKGKGVTTQQRGNTGELITGQLLKVNGLSYNDVKMSFVSYTDSVTQMQDGHAVAFGLGTTIPSGAVMDLAAARPVTILDLSDQLAEMRKLNPGYTLVSIPKGTYPKQDNEVKVIGYATHIVASCKLPADMVYAMTKAMADNIVSMASVNKSMSGLTPKAMAEDIGVPFHPGAAKYYKEAGITVATN</sequence>
<proteinExistence type="predicted"/>
<feature type="chain" id="PRO_5016646705" evidence="1">
    <location>
        <begin position="25"/>
        <end position="316"/>
    </location>
</feature>
<evidence type="ECO:0000313" key="2">
    <source>
        <dbReference type="EMBL" id="RDV02288.1"/>
    </source>
</evidence>
<keyword evidence="3" id="KW-1185">Reference proteome</keyword>
<evidence type="ECO:0000313" key="3">
    <source>
        <dbReference type="Proteomes" id="UP000263993"/>
    </source>
</evidence>
<dbReference type="PANTHER" id="PTHR42941">
    <property type="entry name" value="SLL1037 PROTEIN"/>
    <property type="match status" value="1"/>
</dbReference>
<name>A0A371B3X6_9BRAD</name>
<dbReference type="PANTHER" id="PTHR42941:SF1">
    <property type="entry name" value="SLL1037 PROTEIN"/>
    <property type="match status" value="1"/>
</dbReference>
<dbReference type="Proteomes" id="UP000263993">
    <property type="component" value="Unassembled WGS sequence"/>
</dbReference>
<comment type="caution">
    <text evidence="2">The sequence shown here is derived from an EMBL/GenBank/DDBJ whole genome shotgun (WGS) entry which is preliminary data.</text>
</comment>
<accession>A0A371B3X6</accession>
<reference evidence="3" key="1">
    <citation type="submission" date="2018-08" db="EMBL/GenBank/DDBJ databases">
        <authorList>
            <person name="Kim S.-J."/>
            <person name="Jung G.-Y."/>
        </authorList>
    </citation>
    <scope>NUCLEOTIDE SEQUENCE [LARGE SCALE GENOMIC DNA]</scope>
    <source>
        <strain evidence="3">GY_H</strain>
    </source>
</reference>
<feature type="signal peptide" evidence="1">
    <location>
        <begin position="1"/>
        <end position="24"/>
    </location>
</feature>
<protein>
    <submittedName>
        <fullName evidence="2">C4-dicarboxylate ABC transporter substrate-binding protein</fullName>
    </submittedName>
</protein>
<dbReference type="OrthoDB" id="9776669at2"/>
<organism evidence="2 3">
    <name type="scientific">Undibacter mobilis</name>
    <dbReference type="NCBI Taxonomy" id="2292256"/>
    <lineage>
        <taxon>Bacteria</taxon>
        <taxon>Pseudomonadati</taxon>
        <taxon>Pseudomonadota</taxon>
        <taxon>Alphaproteobacteria</taxon>
        <taxon>Hyphomicrobiales</taxon>
        <taxon>Nitrobacteraceae</taxon>
        <taxon>Undibacter</taxon>
    </lineage>
</organism>
<keyword evidence="1" id="KW-0732">Signal</keyword>
<dbReference type="AlphaFoldDB" id="A0A371B3X6"/>
<dbReference type="InterPro" id="IPR011852">
    <property type="entry name" value="TRAP_TAXI"/>
</dbReference>
<dbReference type="Pfam" id="PF16868">
    <property type="entry name" value="NMT1_3"/>
    <property type="match status" value="1"/>
</dbReference>
<dbReference type="NCBIfam" id="TIGR02122">
    <property type="entry name" value="TRAP_TAXI"/>
    <property type="match status" value="1"/>
</dbReference>
<dbReference type="EMBL" id="QRGO01000002">
    <property type="protein sequence ID" value="RDV02288.1"/>
    <property type="molecule type" value="Genomic_DNA"/>
</dbReference>
<gene>
    <name evidence="2" type="ORF">DXH78_17020</name>
</gene>
<dbReference type="RefSeq" id="WP_115518410.1">
    <property type="nucleotide sequence ID" value="NZ_QRGO01000002.1"/>
</dbReference>